<protein>
    <recommendedName>
        <fullName evidence="3">DNA-(apurinic or apyrimidinic site) endonuclease 2</fullName>
    </recommendedName>
</protein>
<dbReference type="EMBL" id="JAQQWP010000007">
    <property type="protein sequence ID" value="KAK8110066.1"/>
    <property type="molecule type" value="Genomic_DNA"/>
</dbReference>
<sequence>MTSKLGCHKKLGPAGEEGGGLRQKKYMPKVPSLDLVRSAEPASLWCSGDALASWKRRIFSHGRGIAAASADQDDQFLNTSDLHDNMGVRITSWNGKHALTIAARNPFSYQPWRENRTFEYMFDTLQADIVVLQEAKIQRKDLQDDMVLVPGWDVYFSLPKHKKGYSGVAIYTRNSVCAPIRAEEGITGVLCPPNSTTKFSELPESQQIGGYPRPGQLTGVVDEATLDCEGRCVILEFPAFVLIGTYSPATRDESRDDFRLGYLEALDVRIRNLVAMGKRVILTGDLNVVRAGADTAGLADRLRKEDMTMQDFFSAPSRRLFNHLVFGGDVHGQRDEGREEPVLWDLGRLFHPTREGMYTCWETKKNCRPGNFGSRIDYVLCSDNMKSWVEDSNIQEGLMGSDHCPVFATFSDIVQVDGKDVHLKDLLNPKGMFRDGERQREWTAKDLLPLSAKLIPEFDRRRSIKDMFFKKPASNPKSSATPGTVEQPAQNTSTAEPSLSPIREKDTPQASQPDSSNSAASPMKRATGGLKRTPSAASNSSKPQKKAKTASGKDASTGKGQSSLMGFFKPKATSTTAGQPPGPGDNSNPAIGSSQLDELTKSPTSPVKFIDPIESKESWSKLLGKRVVPKCEHGEDCISLVTKKPGVNCGRSFYICPRPLGPSGQKEKNTEWRCGTFIWSSDWSGNSAGQVTGDTTDMIQLICHVRMQFLIQTSPIWAANLTAVRPKLWVKCVSQEPEPAISSGPE</sequence>
<evidence type="ECO:0000259" key="15">
    <source>
        <dbReference type="PROSITE" id="PS51999"/>
    </source>
</evidence>
<dbReference type="InterPro" id="IPR020847">
    <property type="entry name" value="AP_endonuclease_F1_BS"/>
</dbReference>
<evidence type="ECO:0000256" key="2">
    <source>
        <dbReference type="ARBA" id="ARBA00007092"/>
    </source>
</evidence>
<accession>A0AAW0QUQ9</accession>
<feature type="site" description="Interaction with DNA substrate" evidence="12">
    <location>
        <position position="403"/>
    </location>
</feature>
<feature type="compositionally biased region" description="Polar residues" evidence="14">
    <location>
        <begin position="508"/>
        <end position="520"/>
    </location>
</feature>
<feature type="site" description="Transition state stabilizer" evidence="12">
    <location>
        <position position="287"/>
    </location>
</feature>
<dbReference type="Proteomes" id="UP001392437">
    <property type="component" value="Unassembled WGS sequence"/>
</dbReference>
<feature type="binding site" evidence="11">
    <location>
        <position position="94"/>
    </location>
    <ligand>
        <name>Mg(2+)</name>
        <dbReference type="ChEBI" id="CHEBI:18420"/>
        <label>1</label>
    </ligand>
</feature>
<feature type="binding site" evidence="11">
    <location>
        <position position="402"/>
    </location>
    <ligand>
        <name>Mg(2+)</name>
        <dbReference type="ChEBI" id="CHEBI:18420"/>
        <label>1</label>
    </ligand>
</feature>
<feature type="binding site" evidence="11">
    <location>
        <position position="287"/>
    </location>
    <ligand>
        <name>Mg(2+)</name>
        <dbReference type="ChEBI" id="CHEBI:18420"/>
        <label>1</label>
    </ligand>
</feature>
<evidence type="ECO:0000256" key="7">
    <source>
        <dbReference type="ARBA" id="ARBA00022833"/>
    </source>
</evidence>
<evidence type="ECO:0000256" key="13">
    <source>
        <dbReference type="PROSITE-ProRule" id="PRU01343"/>
    </source>
</evidence>
<feature type="region of interest" description="Disordered" evidence="14">
    <location>
        <begin position="468"/>
        <end position="609"/>
    </location>
</feature>
<comment type="cofactor">
    <cofactor evidence="11">
        <name>Mg(2+)</name>
        <dbReference type="ChEBI" id="CHEBI:18420"/>
    </cofactor>
    <cofactor evidence="11">
        <name>Mn(2+)</name>
        <dbReference type="ChEBI" id="CHEBI:29035"/>
    </cofactor>
    <text evidence="11">Probably binds two magnesium or manganese ions per subunit.</text>
</comment>
<feature type="active site" description="Proton acceptor" evidence="10">
    <location>
        <position position="403"/>
    </location>
</feature>
<feature type="binding site" evidence="11">
    <location>
        <position position="285"/>
    </location>
    <ligand>
        <name>Mg(2+)</name>
        <dbReference type="ChEBI" id="CHEBI:18420"/>
        <label>1</label>
    </ligand>
</feature>
<dbReference type="SUPFAM" id="SSF56219">
    <property type="entry name" value="DNase I-like"/>
    <property type="match status" value="1"/>
</dbReference>
<keyword evidence="11" id="KW-0464">Manganese</keyword>
<dbReference type="GO" id="GO:0003906">
    <property type="term" value="F:DNA-(apurinic or apyrimidinic site) endonuclease activity"/>
    <property type="evidence" value="ECO:0007669"/>
    <property type="project" value="TreeGrafter"/>
</dbReference>
<keyword evidence="9" id="KW-0539">Nucleus</keyword>
<feature type="domain" description="GRF-type" evidence="15">
    <location>
        <begin position="631"/>
        <end position="683"/>
    </location>
</feature>
<feature type="region of interest" description="Disordered" evidence="14">
    <location>
        <begin position="1"/>
        <end position="23"/>
    </location>
</feature>
<feature type="compositionally biased region" description="Polar residues" evidence="14">
    <location>
        <begin position="475"/>
        <end position="497"/>
    </location>
</feature>
<evidence type="ECO:0000256" key="9">
    <source>
        <dbReference type="ARBA" id="ARBA00023242"/>
    </source>
</evidence>
<evidence type="ECO:0000313" key="16">
    <source>
        <dbReference type="EMBL" id="KAK8110066.1"/>
    </source>
</evidence>
<dbReference type="PROSITE" id="PS00726">
    <property type="entry name" value="AP_NUCLEASE_F1_1"/>
    <property type="match status" value="1"/>
</dbReference>
<dbReference type="FunFam" id="3.60.10.10:FF:000079">
    <property type="entry name" value="DNA-(apurinic or apyrimidinic site) lyase"/>
    <property type="match status" value="1"/>
</dbReference>
<keyword evidence="5 13" id="KW-0863">Zinc-finger</keyword>
<dbReference type="PANTHER" id="PTHR22748">
    <property type="entry name" value="AP ENDONUCLEASE"/>
    <property type="match status" value="1"/>
</dbReference>
<proteinExistence type="inferred from homology"/>
<evidence type="ECO:0000256" key="3">
    <source>
        <dbReference type="ARBA" id="ARBA00013541"/>
    </source>
</evidence>
<evidence type="ECO:0000256" key="5">
    <source>
        <dbReference type="ARBA" id="ARBA00022771"/>
    </source>
</evidence>
<evidence type="ECO:0000256" key="1">
    <source>
        <dbReference type="ARBA" id="ARBA00001936"/>
    </source>
</evidence>
<evidence type="ECO:0000256" key="14">
    <source>
        <dbReference type="SAM" id="MobiDB-lite"/>
    </source>
</evidence>
<dbReference type="GO" id="GO:0005634">
    <property type="term" value="C:nucleus"/>
    <property type="evidence" value="ECO:0007669"/>
    <property type="project" value="TreeGrafter"/>
</dbReference>
<keyword evidence="7" id="KW-0862">Zinc</keyword>
<dbReference type="GO" id="GO:0008081">
    <property type="term" value="F:phosphoric diester hydrolase activity"/>
    <property type="evidence" value="ECO:0007669"/>
    <property type="project" value="TreeGrafter"/>
</dbReference>
<comment type="caution">
    <text evidence="16">The sequence shown here is derived from an EMBL/GenBank/DDBJ whole genome shotgun (WGS) entry which is preliminary data.</text>
</comment>
<feature type="binding site" evidence="11">
    <location>
        <position position="134"/>
    </location>
    <ligand>
        <name>Mg(2+)</name>
        <dbReference type="ChEBI" id="CHEBI:18420"/>
        <label>1</label>
    </ligand>
</feature>
<feature type="active site" description="Proton donor/acceptor" evidence="10">
    <location>
        <position position="285"/>
    </location>
</feature>
<dbReference type="InterPro" id="IPR010666">
    <property type="entry name" value="Znf_GRF"/>
</dbReference>
<comment type="similarity">
    <text evidence="2">Belongs to the DNA repair enzymes AP/ExoA family.</text>
</comment>
<evidence type="ECO:0000256" key="10">
    <source>
        <dbReference type="PIRSR" id="PIRSR604808-1"/>
    </source>
</evidence>
<dbReference type="InterPro" id="IPR036691">
    <property type="entry name" value="Endo/exonu/phosph_ase_sf"/>
</dbReference>
<dbReference type="GO" id="GO:0008311">
    <property type="term" value="F:double-stranded DNA 3'-5' DNA exonuclease activity"/>
    <property type="evidence" value="ECO:0007669"/>
    <property type="project" value="TreeGrafter"/>
</dbReference>
<dbReference type="InterPro" id="IPR005135">
    <property type="entry name" value="Endo/exonuclease/phosphatase"/>
</dbReference>
<dbReference type="GO" id="GO:0006284">
    <property type="term" value="P:base-excision repair"/>
    <property type="evidence" value="ECO:0007669"/>
    <property type="project" value="TreeGrafter"/>
</dbReference>
<keyword evidence="4 11" id="KW-0479">Metal-binding</keyword>
<dbReference type="InterPro" id="IPR004808">
    <property type="entry name" value="AP_endonuc_1"/>
</dbReference>
<dbReference type="AlphaFoldDB" id="A0AAW0QUQ9"/>
<dbReference type="PROSITE" id="PS00728">
    <property type="entry name" value="AP_NUCLEASE_F1_3"/>
    <property type="match status" value="1"/>
</dbReference>
<feature type="site" description="Important for catalytic activity" evidence="12">
    <location>
        <position position="377"/>
    </location>
</feature>
<feature type="active site" evidence="10">
    <location>
        <position position="246"/>
    </location>
</feature>
<dbReference type="Gene3D" id="3.60.10.10">
    <property type="entry name" value="Endonuclease/exonuclease/phosphatase"/>
    <property type="match status" value="1"/>
</dbReference>
<dbReference type="GO" id="GO:0008270">
    <property type="term" value="F:zinc ion binding"/>
    <property type="evidence" value="ECO:0007669"/>
    <property type="project" value="UniProtKB-KW"/>
</dbReference>
<organism evidence="16 17">
    <name type="scientific">Apiospora kogelbergensis</name>
    <dbReference type="NCBI Taxonomy" id="1337665"/>
    <lineage>
        <taxon>Eukaryota</taxon>
        <taxon>Fungi</taxon>
        <taxon>Dikarya</taxon>
        <taxon>Ascomycota</taxon>
        <taxon>Pezizomycotina</taxon>
        <taxon>Sordariomycetes</taxon>
        <taxon>Xylariomycetidae</taxon>
        <taxon>Amphisphaeriales</taxon>
        <taxon>Apiosporaceae</taxon>
        <taxon>Apiospora</taxon>
    </lineage>
</organism>
<feature type="compositionally biased region" description="Polar residues" evidence="14">
    <location>
        <begin position="585"/>
        <end position="605"/>
    </location>
</feature>
<dbReference type="GO" id="GO:0003677">
    <property type="term" value="F:DNA binding"/>
    <property type="evidence" value="ECO:0007669"/>
    <property type="project" value="InterPro"/>
</dbReference>
<feature type="compositionally biased region" description="Basic residues" evidence="14">
    <location>
        <begin position="1"/>
        <end position="11"/>
    </location>
</feature>
<dbReference type="PROSITE" id="PS51435">
    <property type="entry name" value="AP_NUCLEASE_F1_4"/>
    <property type="match status" value="1"/>
</dbReference>
<evidence type="ECO:0000313" key="17">
    <source>
        <dbReference type="Proteomes" id="UP001392437"/>
    </source>
</evidence>
<keyword evidence="6" id="KW-0378">Hydrolase</keyword>
<dbReference type="CDD" id="cd09088">
    <property type="entry name" value="Ape2-like_AP-endo"/>
    <property type="match status" value="1"/>
</dbReference>
<evidence type="ECO:0000256" key="12">
    <source>
        <dbReference type="PIRSR" id="PIRSR604808-3"/>
    </source>
</evidence>
<evidence type="ECO:0000256" key="6">
    <source>
        <dbReference type="ARBA" id="ARBA00022801"/>
    </source>
</evidence>
<feature type="binding site" evidence="11">
    <location>
        <position position="403"/>
    </location>
    <ligand>
        <name>Mg(2+)</name>
        <dbReference type="ChEBI" id="CHEBI:18420"/>
        <label>1</label>
    </ligand>
</feature>
<comment type="cofactor">
    <cofactor evidence="1">
        <name>Mn(2+)</name>
        <dbReference type="ChEBI" id="CHEBI:29035"/>
    </cofactor>
</comment>
<evidence type="ECO:0000256" key="11">
    <source>
        <dbReference type="PIRSR" id="PIRSR604808-2"/>
    </source>
</evidence>
<keyword evidence="17" id="KW-1185">Reference proteome</keyword>
<dbReference type="InterPro" id="IPR020848">
    <property type="entry name" value="AP_endonuclease_F1_CS"/>
</dbReference>
<gene>
    <name evidence="16" type="ORF">PG999_008203</name>
</gene>
<name>A0AAW0QUQ9_9PEZI</name>
<reference evidence="16 17" key="1">
    <citation type="submission" date="2023-01" db="EMBL/GenBank/DDBJ databases">
        <title>Analysis of 21 Apiospora genomes using comparative genomics revels a genus with tremendous synthesis potential of carbohydrate active enzymes and secondary metabolites.</title>
        <authorList>
            <person name="Sorensen T."/>
        </authorList>
    </citation>
    <scope>NUCLEOTIDE SEQUENCE [LARGE SCALE GENOMIC DNA]</scope>
    <source>
        <strain evidence="16 17">CBS 117206</strain>
    </source>
</reference>
<evidence type="ECO:0000256" key="8">
    <source>
        <dbReference type="ARBA" id="ARBA00022842"/>
    </source>
</evidence>
<keyword evidence="8 11" id="KW-0460">Magnesium</keyword>
<dbReference type="PROSITE" id="PS51999">
    <property type="entry name" value="ZF_GRF"/>
    <property type="match status" value="1"/>
</dbReference>
<dbReference type="Pfam" id="PF03372">
    <property type="entry name" value="Exo_endo_phos"/>
    <property type="match status" value="1"/>
</dbReference>
<evidence type="ECO:0000256" key="4">
    <source>
        <dbReference type="ARBA" id="ARBA00022723"/>
    </source>
</evidence>
<dbReference type="PANTHER" id="PTHR22748:SF4">
    <property type="entry name" value="DNA-(APURINIC OR APYRIMIDINIC SITE) ENDONUCLEASE 2"/>
    <property type="match status" value="1"/>
</dbReference>